<evidence type="ECO:0000256" key="1">
    <source>
        <dbReference type="SAM" id="Phobius"/>
    </source>
</evidence>
<dbReference type="Proteomes" id="UP000678679">
    <property type="component" value="Chromosome 2"/>
</dbReference>
<proteinExistence type="predicted"/>
<name>A0AAX1NDM9_9BACT</name>
<feature type="transmembrane region" description="Helical" evidence="1">
    <location>
        <begin position="39"/>
        <end position="60"/>
    </location>
</feature>
<dbReference type="RefSeq" id="WP_169663751.1">
    <property type="nucleotide sequence ID" value="NZ_CP076133.1"/>
</dbReference>
<evidence type="ECO:0000313" key="3">
    <source>
        <dbReference type="Proteomes" id="UP000678679"/>
    </source>
</evidence>
<evidence type="ECO:0000313" key="2">
    <source>
        <dbReference type="EMBL" id="QWG04267.1"/>
    </source>
</evidence>
<keyword evidence="1" id="KW-0812">Transmembrane</keyword>
<gene>
    <name evidence="2" type="ORF">KMW28_25580</name>
</gene>
<protein>
    <submittedName>
        <fullName evidence="2">Uncharacterized protein</fullName>
    </submittedName>
</protein>
<dbReference type="EMBL" id="CP076133">
    <property type="protein sequence ID" value="QWG04267.1"/>
    <property type="molecule type" value="Genomic_DNA"/>
</dbReference>
<dbReference type="AlphaFoldDB" id="A0AAX1NDM9"/>
<feature type="transmembrane region" description="Helical" evidence="1">
    <location>
        <begin position="12"/>
        <end position="33"/>
    </location>
</feature>
<keyword evidence="3" id="KW-1185">Reference proteome</keyword>
<keyword evidence="1" id="KW-0472">Membrane</keyword>
<dbReference type="KEGG" id="fya:KMW28_25580"/>
<reference evidence="2 3" key="1">
    <citation type="submission" date="2021-05" db="EMBL/GenBank/DDBJ databases">
        <title>Comparative genomic studies on the polysaccharide-degrading batcterial strains of the Flammeovirga genus.</title>
        <authorList>
            <person name="Zewei F."/>
            <person name="Zheng Z."/>
            <person name="Yu L."/>
            <person name="Ruyue G."/>
            <person name="Yanhong M."/>
            <person name="Yuanyuan C."/>
            <person name="Jingyan G."/>
            <person name="Wenjun H."/>
        </authorList>
    </citation>
    <scope>NUCLEOTIDE SEQUENCE [LARGE SCALE GENOMIC DNA]</scope>
    <source>
        <strain evidence="2 3">NBRC:100898</strain>
    </source>
</reference>
<keyword evidence="1" id="KW-1133">Transmembrane helix</keyword>
<organism evidence="2 3">
    <name type="scientific">Flammeovirga yaeyamensis</name>
    <dbReference type="NCBI Taxonomy" id="367791"/>
    <lineage>
        <taxon>Bacteria</taxon>
        <taxon>Pseudomonadati</taxon>
        <taxon>Bacteroidota</taxon>
        <taxon>Cytophagia</taxon>
        <taxon>Cytophagales</taxon>
        <taxon>Flammeovirgaceae</taxon>
        <taxon>Flammeovirga</taxon>
    </lineage>
</organism>
<sequence length="163" mass="18490">MKTLSSKRMSLGRPIFFICFLLCNYYAYQFYFMGKGHPLVSYFIPISLFLISLLLLGILLKVNNVSTDGKNVIISNPLFGKTIEVPIDNVDTLASQRTQFALNDPYELAQLVNLCYTDENGDKKTTWSLDKSGYSKDNDMIFRISQLKKGVGFEEENPNAYLG</sequence>
<accession>A0AAX1NDM9</accession>